<name>A0A4V5UW31_9ACTN</name>
<dbReference type="Proteomes" id="UP000305836">
    <property type="component" value="Unassembled WGS sequence"/>
</dbReference>
<dbReference type="EMBL" id="SZPZ01000005">
    <property type="protein sequence ID" value="TKK75093.1"/>
    <property type="molecule type" value="Genomic_DNA"/>
</dbReference>
<evidence type="ECO:0000313" key="3">
    <source>
        <dbReference type="Proteomes" id="UP000305836"/>
    </source>
</evidence>
<gene>
    <name evidence="2" type="ORF">FDA38_32190</name>
</gene>
<keyword evidence="1" id="KW-0732">Signal</keyword>
<accession>A0A4V5UW31</accession>
<feature type="signal peptide" evidence="1">
    <location>
        <begin position="1"/>
        <end position="28"/>
    </location>
</feature>
<protein>
    <recommendedName>
        <fullName evidence="4">Peptidase inhibitor family I36</fullName>
    </recommendedName>
</protein>
<evidence type="ECO:0008006" key="4">
    <source>
        <dbReference type="Google" id="ProtNLM"/>
    </source>
</evidence>
<dbReference type="OrthoDB" id="4325857at2"/>
<evidence type="ECO:0000313" key="2">
    <source>
        <dbReference type="EMBL" id="TKK75093.1"/>
    </source>
</evidence>
<reference evidence="2 3" key="1">
    <citation type="submission" date="2019-04" db="EMBL/GenBank/DDBJ databases">
        <title>Kribbella sp. NEAU-THZ 27 nov., a novel actinomycete isolated from soil.</title>
        <authorList>
            <person name="Duan L."/>
        </authorList>
    </citation>
    <scope>NUCLEOTIDE SEQUENCE [LARGE SCALE GENOMIC DNA]</scope>
    <source>
        <strain evidence="3">NEAU-THZ27</strain>
    </source>
</reference>
<dbReference type="AlphaFoldDB" id="A0A4V5UW31"/>
<comment type="caution">
    <text evidence="2">The sequence shown here is derived from an EMBL/GenBank/DDBJ whole genome shotgun (WGS) entry which is preliminary data.</text>
</comment>
<dbReference type="RefSeq" id="WP_137257957.1">
    <property type="nucleotide sequence ID" value="NZ_JBHSPQ010000005.1"/>
</dbReference>
<feature type="chain" id="PRO_5020198321" description="Peptidase inhibitor family I36" evidence="1">
    <location>
        <begin position="29"/>
        <end position="116"/>
    </location>
</feature>
<proteinExistence type="predicted"/>
<keyword evidence="3" id="KW-1185">Reference proteome</keyword>
<evidence type="ECO:0000256" key="1">
    <source>
        <dbReference type="SAM" id="SignalP"/>
    </source>
</evidence>
<sequence>MHKIATTAAGIAAGVLGIGLALTPSAQAATPCPTGAVCIRETDGHILAKNIFWSFGPHNLSGVIGFHVIVNNQTNNAGFKVCKGYNGGAPCGPVNRWVGESQPSDLTTINSFVLVK</sequence>
<organism evidence="2 3">
    <name type="scientific">Kribbella jiaozuonensis</name>
    <dbReference type="NCBI Taxonomy" id="2575441"/>
    <lineage>
        <taxon>Bacteria</taxon>
        <taxon>Bacillati</taxon>
        <taxon>Actinomycetota</taxon>
        <taxon>Actinomycetes</taxon>
        <taxon>Propionibacteriales</taxon>
        <taxon>Kribbellaceae</taxon>
        <taxon>Kribbella</taxon>
    </lineage>
</organism>